<dbReference type="InterPro" id="IPR006879">
    <property type="entry name" value="YdjC-like"/>
</dbReference>
<name>A0ABW9XLE2_9BACL</name>
<keyword evidence="4" id="KW-0460">Magnesium</keyword>
<evidence type="ECO:0000256" key="5">
    <source>
        <dbReference type="ARBA" id="ARBA00023277"/>
    </source>
</evidence>
<keyword evidence="7" id="KW-1185">Reference proteome</keyword>
<evidence type="ECO:0000256" key="1">
    <source>
        <dbReference type="ARBA" id="ARBA00001946"/>
    </source>
</evidence>
<dbReference type="PANTHER" id="PTHR31609">
    <property type="entry name" value="YDJC DEACETYLASE FAMILY MEMBER"/>
    <property type="match status" value="1"/>
</dbReference>
<keyword evidence="2" id="KW-0479">Metal-binding</keyword>
<evidence type="ECO:0000313" key="6">
    <source>
        <dbReference type="EMBL" id="NBD23439.1"/>
    </source>
</evidence>
<dbReference type="SUPFAM" id="SSF88713">
    <property type="entry name" value="Glycoside hydrolase/deacetylase"/>
    <property type="match status" value="1"/>
</dbReference>
<dbReference type="PANTHER" id="PTHR31609:SF1">
    <property type="entry name" value="CARBOHYDRATE DEACETYLASE"/>
    <property type="match status" value="1"/>
</dbReference>
<dbReference type="EMBL" id="JAAAMV010000002">
    <property type="protein sequence ID" value="NBD23439.1"/>
    <property type="molecule type" value="Genomic_DNA"/>
</dbReference>
<organism evidence="6 7">
    <name type="scientific">Paenibacillus glycinis</name>
    <dbReference type="NCBI Taxonomy" id="2697035"/>
    <lineage>
        <taxon>Bacteria</taxon>
        <taxon>Bacillati</taxon>
        <taxon>Bacillota</taxon>
        <taxon>Bacilli</taxon>
        <taxon>Bacillales</taxon>
        <taxon>Paenibacillaceae</taxon>
        <taxon>Paenibacillus</taxon>
    </lineage>
</organism>
<dbReference type="InterPro" id="IPR011330">
    <property type="entry name" value="Glyco_hydro/deAcase_b/a-brl"/>
</dbReference>
<dbReference type="RefSeq" id="WP_161741892.1">
    <property type="nucleotide sequence ID" value="NZ_JAAAMV010000002.1"/>
</dbReference>
<reference evidence="6 7" key="1">
    <citation type="submission" date="2020-01" db="EMBL/GenBank/DDBJ databases">
        <title>Paenibacillus soybeanensis sp. nov. isolated from the nodules of soybean (Glycine max(L.) Merr).</title>
        <authorList>
            <person name="Wang H."/>
        </authorList>
    </citation>
    <scope>NUCLEOTIDE SEQUENCE [LARGE SCALE GENOMIC DNA]</scope>
    <source>
        <strain evidence="6 7">T1</strain>
    </source>
</reference>
<evidence type="ECO:0000256" key="3">
    <source>
        <dbReference type="ARBA" id="ARBA00022801"/>
    </source>
</evidence>
<evidence type="ECO:0000256" key="4">
    <source>
        <dbReference type="ARBA" id="ARBA00022842"/>
    </source>
</evidence>
<proteinExistence type="predicted"/>
<comment type="cofactor">
    <cofactor evidence="1">
        <name>Mg(2+)</name>
        <dbReference type="ChEBI" id="CHEBI:18420"/>
    </cofactor>
</comment>
<dbReference type="Pfam" id="PF04794">
    <property type="entry name" value="YdjC"/>
    <property type="match status" value="1"/>
</dbReference>
<evidence type="ECO:0000256" key="2">
    <source>
        <dbReference type="ARBA" id="ARBA00022723"/>
    </source>
</evidence>
<comment type="caution">
    <text evidence="6">The sequence shown here is derived from an EMBL/GenBank/DDBJ whole genome shotgun (WGS) entry which is preliminary data.</text>
</comment>
<sequence>MKSTAEQLGYGPKDRLLIINADDFGVCHSTNGGIQKLMEERTVSSTTIMMPCAWAREAAQWSASHSRLDVGVHLTFTSEWDAMKWGPVYRGGPSQSLTTAEGYFHKDAKTFERRAEAGQVKQEIAAQIEMALTLGIDVTHADNHMGSLYGLQTGRDFLSETFDACAHYGLPFRLPRYLLLESGMPAPPELAGQAMKQAEAAARKGVLVLDYLVGLPFRAAPKETYAQFKAQMIALIKRLKPGVTEIIIHPSFVTDELAAFHGEPLRRGMELDIFRDAEVQEALRQESIIRIGWRELRQHQRKRSAP</sequence>
<dbReference type="Gene3D" id="3.20.20.370">
    <property type="entry name" value="Glycoside hydrolase/deacetylase"/>
    <property type="match status" value="1"/>
</dbReference>
<accession>A0ABW9XLE2</accession>
<evidence type="ECO:0000313" key="7">
    <source>
        <dbReference type="Proteomes" id="UP000665561"/>
    </source>
</evidence>
<dbReference type="CDD" id="cd10802">
    <property type="entry name" value="YdjC_TTHB029_like"/>
    <property type="match status" value="1"/>
</dbReference>
<protein>
    <submittedName>
        <fullName evidence="6">ChbG/HpnK family deacetylase</fullName>
    </submittedName>
</protein>
<keyword evidence="3" id="KW-0378">Hydrolase</keyword>
<dbReference type="Proteomes" id="UP000665561">
    <property type="component" value="Unassembled WGS sequence"/>
</dbReference>
<keyword evidence="5" id="KW-0119">Carbohydrate metabolism</keyword>
<gene>
    <name evidence="6" type="ORF">GT019_06105</name>
</gene>